<dbReference type="EMBL" id="CAVLEF010000004">
    <property type="protein sequence ID" value="CAK1542909.1"/>
    <property type="molecule type" value="Genomic_DNA"/>
</dbReference>
<gene>
    <name evidence="2" type="ORF">LNINA_LOCUS2755</name>
</gene>
<comment type="caution">
    <text evidence="2">The sequence shown here is derived from an EMBL/GenBank/DDBJ whole genome shotgun (WGS) entry which is preliminary data.</text>
</comment>
<dbReference type="PANTHER" id="PTHR10773">
    <property type="entry name" value="DNA-DIRECTED RNA POLYMERASES I, II, AND III SUBUNIT RPABC2"/>
    <property type="match status" value="1"/>
</dbReference>
<dbReference type="PANTHER" id="PTHR10773:SF19">
    <property type="match status" value="1"/>
</dbReference>
<accession>A0AAV1J0H8</accession>
<feature type="region of interest" description="Disordered" evidence="1">
    <location>
        <begin position="26"/>
        <end position="48"/>
    </location>
</feature>
<name>A0AAV1J0H8_9NEOP</name>
<organism evidence="2 3">
    <name type="scientific">Leptosia nina</name>
    <dbReference type="NCBI Taxonomy" id="320188"/>
    <lineage>
        <taxon>Eukaryota</taxon>
        <taxon>Metazoa</taxon>
        <taxon>Ecdysozoa</taxon>
        <taxon>Arthropoda</taxon>
        <taxon>Hexapoda</taxon>
        <taxon>Insecta</taxon>
        <taxon>Pterygota</taxon>
        <taxon>Neoptera</taxon>
        <taxon>Endopterygota</taxon>
        <taxon>Lepidoptera</taxon>
        <taxon>Glossata</taxon>
        <taxon>Ditrysia</taxon>
        <taxon>Papilionoidea</taxon>
        <taxon>Pieridae</taxon>
        <taxon>Pierinae</taxon>
        <taxon>Leptosia</taxon>
    </lineage>
</organism>
<dbReference type="Proteomes" id="UP001497472">
    <property type="component" value="Unassembled WGS sequence"/>
</dbReference>
<protein>
    <submittedName>
        <fullName evidence="2">Uncharacterized protein</fullName>
    </submittedName>
</protein>
<evidence type="ECO:0000256" key="1">
    <source>
        <dbReference type="SAM" id="MobiDB-lite"/>
    </source>
</evidence>
<dbReference type="AlphaFoldDB" id="A0AAV1J0H8"/>
<sequence length="388" mass="44974">MDRIPAPLSLPQILQVFQPTVSMQPSLLNQDTAPSDSGHSLQNSSLSCQPIQSRTAQIQTENQSITSSHVFIPVQHVLSGSVAQQYFRGYNTFMKNEPCSNKCEPRVTVIIEHNVGIPSDSNELKRKREKSTISRIRRYIPDPTQWKSNIRKQKCQRGEAYINRRGKLVPEKHIRNTKDCLTSCRHKCMEKITYEDRQLIFKSFYSLDANEKKHFLLNTTERHLYKNKEKPSDGKRNYSFKYFFLVRATRFVVCKNFYLGTLAISQKPVYNVHLNKTDVNLPKRDGRGLSPSSCHALPNEAKDRVRMHIMSFQTVDSKAVTPFSAKRQYLNQSLNIKQMHLMYVKECEQIGETPLKESMYRKIVKQEFNLRFKSVKTCGKCKEPVSDK</sequence>
<evidence type="ECO:0000313" key="2">
    <source>
        <dbReference type="EMBL" id="CAK1542909.1"/>
    </source>
</evidence>
<proteinExistence type="predicted"/>
<reference evidence="2 3" key="1">
    <citation type="submission" date="2023-11" db="EMBL/GenBank/DDBJ databases">
        <authorList>
            <person name="Okamura Y."/>
        </authorList>
    </citation>
    <scope>NUCLEOTIDE SEQUENCE [LARGE SCALE GENOMIC DNA]</scope>
</reference>
<keyword evidence="3" id="KW-1185">Reference proteome</keyword>
<evidence type="ECO:0000313" key="3">
    <source>
        <dbReference type="Proteomes" id="UP001497472"/>
    </source>
</evidence>